<organism evidence="1 2">
    <name type="scientific">Racocetra persica</name>
    <dbReference type="NCBI Taxonomy" id="160502"/>
    <lineage>
        <taxon>Eukaryota</taxon>
        <taxon>Fungi</taxon>
        <taxon>Fungi incertae sedis</taxon>
        <taxon>Mucoromycota</taxon>
        <taxon>Glomeromycotina</taxon>
        <taxon>Glomeromycetes</taxon>
        <taxon>Diversisporales</taxon>
        <taxon>Gigasporaceae</taxon>
        <taxon>Racocetra</taxon>
    </lineage>
</organism>
<dbReference type="Proteomes" id="UP000789920">
    <property type="component" value="Unassembled WGS sequence"/>
</dbReference>
<comment type="caution">
    <text evidence="1">The sequence shown here is derived from an EMBL/GenBank/DDBJ whole genome shotgun (WGS) entry which is preliminary data.</text>
</comment>
<gene>
    <name evidence="1" type="ORF">RPERSI_LOCUS4810</name>
</gene>
<sequence>MAQQPLVNRVGTLVRHPQFIWWCGHCVVFFCSLFHLYYWITFRAVEGASYYYTAYLGAMLSYGVVIYKSFGTPAPTWEYFQKINRDENVFYLVLACVWFMNASVFVTLLPYATFSLFHLITYIRANILPTFFPSSVSGSSSSQPSASPYEQYAANLSRFIQSWVHKNYDKAMKTVSFVEVVVITNVLIWNVLTFHLRFFTLFVYFIFLRMRYHMNTYTQQAFSDVARFLDGLLLPSANNNVHPYVTNLYRQAKSAVIWAGRFQPQSGRFNSQGANPQSVRFQPHAGSAH</sequence>
<proteinExistence type="predicted"/>
<evidence type="ECO:0000313" key="2">
    <source>
        <dbReference type="Proteomes" id="UP000789920"/>
    </source>
</evidence>
<keyword evidence="2" id="KW-1185">Reference proteome</keyword>
<name>A0ACA9M7P6_9GLOM</name>
<dbReference type="EMBL" id="CAJVQC010006865">
    <property type="protein sequence ID" value="CAG8572411.1"/>
    <property type="molecule type" value="Genomic_DNA"/>
</dbReference>
<reference evidence="1" key="1">
    <citation type="submission" date="2021-06" db="EMBL/GenBank/DDBJ databases">
        <authorList>
            <person name="Kallberg Y."/>
            <person name="Tangrot J."/>
            <person name="Rosling A."/>
        </authorList>
    </citation>
    <scope>NUCLEOTIDE SEQUENCE</scope>
    <source>
        <strain evidence="1">MA461A</strain>
    </source>
</reference>
<accession>A0ACA9M7P6</accession>
<evidence type="ECO:0000313" key="1">
    <source>
        <dbReference type="EMBL" id="CAG8572411.1"/>
    </source>
</evidence>
<protein>
    <submittedName>
        <fullName evidence="1">3049_t:CDS:1</fullName>
    </submittedName>
</protein>